<feature type="transmembrane region" description="Helical" evidence="8">
    <location>
        <begin position="45"/>
        <end position="67"/>
    </location>
</feature>
<keyword evidence="3" id="KW-0813">Transport</keyword>
<comment type="similarity">
    <text evidence="2">Belongs to the AmiS/UreI family.</text>
</comment>
<dbReference type="Gene3D" id="1.25.40.600">
    <property type="match status" value="1"/>
</dbReference>
<evidence type="ECO:0000256" key="6">
    <source>
        <dbReference type="ARBA" id="ARBA00022989"/>
    </source>
</evidence>
<evidence type="ECO:0000256" key="4">
    <source>
        <dbReference type="ARBA" id="ARBA00022475"/>
    </source>
</evidence>
<organism evidence="9 10">
    <name type="scientific">Lachnoanaerobaculum saburreum</name>
    <dbReference type="NCBI Taxonomy" id="467210"/>
    <lineage>
        <taxon>Bacteria</taxon>
        <taxon>Bacillati</taxon>
        <taxon>Bacillota</taxon>
        <taxon>Clostridia</taxon>
        <taxon>Lachnospirales</taxon>
        <taxon>Lachnospiraceae</taxon>
        <taxon>Lachnoanaerobaculum</taxon>
    </lineage>
</organism>
<protein>
    <submittedName>
        <fullName evidence="9">AmiS/UreI family transporter</fullName>
    </submittedName>
</protein>
<dbReference type="InterPro" id="IPR038523">
    <property type="entry name" value="AmiSUreI_transpt_sf"/>
</dbReference>
<name>A0A133ZP43_9FIRM</name>
<dbReference type="AlphaFoldDB" id="A0A133ZP43"/>
<feature type="transmembrane region" description="Helical" evidence="8">
    <location>
        <begin position="134"/>
        <end position="152"/>
    </location>
</feature>
<feature type="transmembrane region" description="Helical" evidence="8">
    <location>
        <begin position="73"/>
        <end position="91"/>
    </location>
</feature>
<keyword evidence="7 8" id="KW-0472">Membrane</keyword>
<comment type="subcellular location">
    <subcellularLocation>
        <location evidence="1">Cell membrane</location>
        <topology evidence="1">Multi-pass membrane protein</topology>
    </subcellularLocation>
</comment>
<comment type="caution">
    <text evidence="9">The sequence shown here is derived from an EMBL/GenBank/DDBJ whole genome shotgun (WGS) entry which is preliminary data.</text>
</comment>
<dbReference type="PATRIC" id="fig|467210.3.peg.1592"/>
<feature type="transmembrane region" description="Helical" evidence="8">
    <location>
        <begin position="103"/>
        <end position="128"/>
    </location>
</feature>
<evidence type="ECO:0000256" key="3">
    <source>
        <dbReference type="ARBA" id="ARBA00022448"/>
    </source>
</evidence>
<evidence type="ECO:0000256" key="2">
    <source>
        <dbReference type="ARBA" id="ARBA00010068"/>
    </source>
</evidence>
<dbReference type="InterPro" id="IPR003211">
    <property type="entry name" value="AmiSUreI_transpt"/>
</dbReference>
<proteinExistence type="inferred from homology"/>
<dbReference type="GO" id="GO:0005886">
    <property type="term" value="C:plasma membrane"/>
    <property type="evidence" value="ECO:0007669"/>
    <property type="project" value="UniProtKB-SubCell"/>
</dbReference>
<keyword evidence="10" id="KW-1185">Reference proteome</keyword>
<dbReference type="CDD" id="cd13428">
    <property type="entry name" value="UreI_AmiS"/>
    <property type="match status" value="1"/>
</dbReference>
<feature type="transmembrane region" description="Helical" evidence="8">
    <location>
        <begin position="12"/>
        <end position="33"/>
    </location>
</feature>
<accession>A0A133ZP43</accession>
<evidence type="ECO:0000256" key="8">
    <source>
        <dbReference type="SAM" id="Phobius"/>
    </source>
</evidence>
<evidence type="ECO:0000256" key="7">
    <source>
        <dbReference type="ARBA" id="ARBA00023136"/>
    </source>
</evidence>
<dbReference type="EMBL" id="LSDA01000095">
    <property type="protein sequence ID" value="KXB57212.1"/>
    <property type="molecule type" value="Genomic_DNA"/>
</dbReference>
<evidence type="ECO:0000313" key="10">
    <source>
        <dbReference type="Proteomes" id="UP000070394"/>
    </source>
</evidence>
<keyword evidence="4" id="KW-1003">Cell membrane</keyword>
<evidence type="ECO:0000256" key="1">
    <source>
        <dbReference type="ARBA" id="ARBA00004651"/>
    </source>
</evidence>
<sequence>MELLGVNSLKKVGTMLGVILLYVGMVLMSNGFYRLEKINDKSNVVMNIFTGGLGLILNLIAIGYGAVTGADASWFYASATGLLFAFTYLYTAINTIWDLDQRLYGWFSLFVAINSIPAGLLCFFGYGGNMLYGIIWWLWGILWLTAFIEINLKKNLGNFVPYLAIFEGIVTAWIPGFLMLVDKWPK</sequence>
<evidence type="ECO:0000313" key="9">
    <source>
        <dbReference type="EMBL" id="KXB57212.1"/>
    </source>
</evidence>
<gene>
    <name evidence="9" type="ORF">HMPREF1866_01607</name>
</gene>
<reference evidence="10" key="1">
    <citation type="submission" date="2016-01" db="EMBL/GenBank/DDBJ databases">
        <authorList>
            <person name="Mitreva M."/>
            <person name="Pepin K.H."/>
            <person name="Mihindukulasuriya K.A."/>
            <person name="Fulton R."/>
            <person name="Fronick C."/>
            <person name="O'Laughlin M."/>
            <person name="Miner T."/>
            <person name="Herter B."/>
            <person name="Rosa B.A."/>
            <person name="Cordes M."/>
            <person name="Tomlinson C."/>
            <person name="Wollam A."/>
            <person name="Palsikar V.B."/>
            <person name="Mardis E.R."/>
            <person name="Wilson R.K."/>
        </authorList>
    </citation>
    <scope>NUCLEOTIDE SEQUENCE [LARGE SCALE GENOMIC DNA]</scope>
    <source>
        <strain evidence="10">DNF00896</strain>
    </source>
</reference>
<feature type="transmembrane region" description="Helical" evidence="8">
    <location>
        <begin position="159"/>
        <end position="181"/>
    </location>
</feature>
<keyword evidence="5 8" id="KW-0812">Transmembrane</keyword>
<evidence type="ECO:0000256" key="5">
    <source>
        <dbReference type="ARBA" id="ARBA00022692"/>
    </source>
</evidence>
<keyword evidence="6 8" id="KW-1133">Transmembrane helix</keyword>
<dbReference type="Pfam" id="PF02293">
    <property type="entry name" value="AmiS_UreI"/>
    <property type="match status" value="1"/>
</dbReference>
<dbReference type="Proteomes" id="UP000070394">
    <property type="component" value="Unassembled WGS sequence"/>
</dbReference>
<dbReference type="STRING" id="467210.HMPREF1866_01607"/>